<gene>
    <name evidence="2" type="ORF">DO97_08120</name>
</gene>
<organism evidence="2 3">
    <name type="scientific">Neosynechococcus sphagnicola sy1</name>
    <dbReference type="NCBI Taxonomy" id="1497020"/>
    <lineage>
        <taxon>Bacteria</taxon>
        <taxon>Bacillati</taxon>
        <taxon>Cyanobacteriota</taxon>
        <taxon>Cyanophyceae</taxon>
        <taxon>Neosynechococcales</taxon>
        <taxon>Neosynechococcaceae</taxon>
        <taxon>Neosynechococcus</taxon>
    </lineage>
</organism>
<accession>A0A098TNU9</accession>
<dbReference type="STRING" id="1497020.DO97_08120"/>
<reference evidence="2 3" key="1">
    <citation type="journal article" date="2014" name="Mol. Ecol.">
        <title>Evolution of Synechococcus.</title>
        <authorList>
            <person name="Dvorak P."/>
            <person name="Casamatta D."/>
            <person name="Hasler P."/>
            <person name="Poulickova A."/>
            <person name="Ondrej V."/>
            <person name="Sanges R."/>
        </authorList>
    </citation>
    <scope>NUCLEOTIDE SEQUENCE [LARGE SCALE GENOMIC DNA]</scope>
    <source>
        <strain evidence="2 3">CAUP A 1101</strain>
    </source>
</reference>
<dbReference type="GO" id="GO:0005886">
    <property type="term" value="C:plasma membrane"/>
    <property type="evidence" value="ECO:0007669"/>
    <property type="project" value="TreeGrafter"/>
</dbReference>
<evidence type="ECO:0000313" key="3">
    <source>
        <dbReference type="Proteomes" id="UP000030170"/>
    </source>
</evidence>
<keyword evidence="1" id="KW-1133">Transmembrane helix</keyword>
<dbReference type="GO" id="GO:0042910">
    <property type="term" value="F:xenobiotic transmembrane transporter activity"/>
    <property type="evidence" value="ECO:0007669"/>
    <property type="project" value="TreeGrafter"/>
</dbReference>
<proteinExistence type="predicted"/>
<dbReference type="Gene3D" id="3.30.2090.10">
    <property type="entry name" value="Multidrug efflux transporter AcrB TolC docking domain, DN and DC subdomains"/>
    <property type="match status" value="1"/>
</dbReference>
<evidence type="ECO:0000313" key="2">
    <source>
        <dbReference type="EMBL" id="KGF72508.1"/>
    </source>
</evidence>
<feature type="transmembrane region" description="Helical" evidence="1">
    <location>
        <begin position="317"/>
        <end position="338"/>
    </location>
</feature>
<keyword evidence="1" id="KW-0472">Membrane</keyword>
<feature type="transmembrane region" description="Helical" evidence="1">
    <location>
        <begin position="199"/>
        <end position="219"/>
    </location>
</feature>
<dbReference type="SUPFAM" id="SSF82714">
    <property type="entry name" value="Multidrug efflux transporter AcrB TolC docking domain, DN and DC subdomains"/>
    <property type="match status" value="1"/>
</dbReference>
<dbReference type="EMBL" id="JJML01000025">
    <property type="protein sequence ID" value="KGF72508.1"/>
    <property type="molecule type" value="Genomic_DNA"/>
</dbReference>
<dbReference type="PANTHER" id="PTHR32063:SF11">
    <property type="entry name" value="CATION OR DRUG EFFLUX SYSTEM PROTEIN"/>
    <property type="match status" value="1"/>
</dbReference>
<keyword evidence="3" id="KW-1185">Reference proteome</keyword>
<dbReference type="Gene3D" id="3.30.70.1440">
    <property type="entry name" value="Multidrug efflux transporter AcrB pore domain"/>
    <property type="match status" value="1"/>
</dbReference>
<protein>
    <recommendedName>
        <fullName evidence="4">RND transporter</fullName>
    </recommendedName>
</protein>
<feature type="transmembrane region" description="Helical" evidence="1">
    <location>
        <begin position="281"/>
        <end position="305"/>
    </location>
</feature>
<dbReference type="InterPro" id="IPR001036">
    <property type="entry name" value="Acrflvin-R"/>
</dbReference>
<dbReference type="InterPro" id="IPR027463">
    <property type="entry name" value="AcrB_DN_DC_subdom"/>
</dbReference>
<sequence>MIAAANQRPELQNVYTGFTAGTSQLEVNVNRSLANSLNVDVAEVFKTLQTYLGGNYVNDFVLGNRQYRVYVQAEGDYRTDPKVLQQLSVRSRDDNLVLLGNLLTINSFVSPPTLTHYNVYTSIKIQGGPAPGYSSGQAIQAMDEVAAAVLPTGFGYEWTGAALEEKAAGGATLILFGLGFVLVFLVLAAQYESYIDPTIIMLTVPLSTLGALLAIWFRANFLQVGGIWPIINNDIYAQVGLLMLIGMSAKNTILIVEFANQSKAEGMSITQAAITSAKSRFRPIIMTAVSGLVGYIPLMTAVGAGAMSRWSIGTVSFGGYLIATILSLGLAPVLYIVVKTIEKNFFQANVQTSES</sequence>
<dbReference type="AlphaFoldDB" id="A0A098TNU9"/>
<dbReference type="RefSeq" id="WP_204368599.1">
    <property type="nucleotide sequence ID" value="NZ_JJML01000025.1"/>
</dbReference>
<evidence type="ECO:0008006" key="4">
    <source>
        <dbReference type="Google" id="ProtNLM"/>
    </source>
</evidence>
<dbReference type="PANTHER" id="PTHR32063">
    <property type="match status" value="1"/>
</dbReference>
<dbReference type="Proteomes" id="UP000030170">
    <property type="component" value="Unassembled WGS sequence"/>
</dbReference>
<dbReference type="SUPFAM" id="SSF82866">
    <property type="entry name" value="Multidrug efflux transporter AcrB transmembrane domain"/>
    <property type="match status" value="1"/>
</dbReference>
<feature type="transmembrane region" description="Helical" evidence="1">
    <location>
        <begin position="167"/>
        <end position="187"/>
    </location>
</feature>
<dbReference type="Pfam" id="PF00873">
    <property type="entry name" value="ACR_tran"/>
    <property type="match status" value="1"/>
</dbReference>
<evidence type="ECO:0000256" key="1">
    <source>
        <dbReference type="SAM" id="Phobius"/>
    </source>
</evidence>
<name>A0A098TNU9_9CYAN</name>
<dbReference type="Gene3D" id="1.20.1640.10">
    <property type="entry name" value="Multidrug efflux transporter AcrB transmembrane domain"/>
    <property type="match status" value="1"/>
</dbReference>
<keyword evidence="1" id="KW-0812">Transmembrane</keyword>
<comment type="caution">
    <text evidence="2">The sequence shown here is derived from an EMBL/GenBank/DDBJ whole genome shotgun (WGS) entry which is preliminary data.</text>
</comment>